<dbReference type="RefSeq" id="WP_092345366.1">
    <property type="nucleotide sequence ID" value="NZ_FNQN01000002.1"/>
</dbReference>
<dbReference type="OrthoDB" id="5402084at2"/>
<evidence type="ECO:0000313" key="2">
    <source>
        <dbReference type="Proteomes" id="UP000199409"/>
    </source>
</evidence>
<dbReference type="EMBL" id="FNQN01000002">
    <property type="protein sequence ID" value="SEA00293.1"/>
    <property type="molecule type" value="Genomic_DNA"/>
</dbReference>
<name>A0A1H3XLS9_9BACT</name>
<sequence length="119" mass="12958">MATAVDFVERINQIEGVSGCVLVKDDGTLLGNTLGDTEDYSGLLQVTSGLSADIMNNVGFSYCRYICFNRDNMQNFYVFPIANYLLGIVQQTDCSVARMLDKVYHLVSRVSTGGAGSHS</sequence>
<organism evidence="1 2">
    <name type="scientific">Desulfuromusa kysingii</name>
    <dbReference type="NCBI Taxonomy" id="37625"/>
    <lineage>
        <taxon>Bacteria</taxon>
        <taxon>Pseudomonadati</taxon>
        <taxon>Thermodesulfobacteriota</taxon>
        <taxon>Desulfuromonadia</taxon>
        <taxon>Desulfuromonadales</taxon>
        <taxon>Geopsychrobacteraceae</taxon>
        <taxon>Desulfuromusa</taxon>
    </lineage>
</organism>
<accession>A0A1H3XLS9</accession>
<evidence type="ECO:0000313" key="1">
    <source>
        <dbReference type="EMBL" id="SEA00293.1"/>
    </source>
</evidence>
<proteinExistence type="predicted"/>
<protein>
    <recommendedName>
        <fullName evidence="3">Roadblock/LAMTOR2 domain-containing protein</fullName>
    </recommendedName>
</protein>
<gene>
    <name evidence="1" type="ORF">SAMN05660420_01029</name>
</gene>
<evidence type="ECO:0008006" key="3">
    <source>
        <dbReference type="Google" id="ProtNLM"/>
    </source>
</evidence>
<dbReference type="AlphaFoldDB" id="A0A1H3XLS9"/>
<dbReference type="STRING" id="37625.SAMN05660420_01029"/>
<dbReference type="Proteomes" id="UP000199409">
    <property type="component" value="Unassembled WGS sequence"/>
</dbReference>
<keyword evidence="2" id="KW-1185">Reference proteome</keyword>
<reference evidence="1 2" key="1">
    <citation type="submission" date="2016-10" db="EMBL/GenBank/DDBJ databases">
        <authorList>
            <person name="de Groot N.N."/>
        </authorList>
    </citation>
    <scope>NUCLEOTIDE SEQUENCE [LARGE SCALE GENOMIC DNA]</scope>
    <source>
        <strain evidence="1 2">DSM 7343</strain>
    </source>
</reference>